<accession>A0A8J5LXU3</accession>
<dbReference type="InterPro" id="IPR020895">
    <property type="entry name" value="Frataxin_CS"/>
</dbReference>
<dbReference type="InterPro" id="IPR017789">
    <property type="entry name" value="Frataxin"/>
</dbReference>
<dbReference type="InterPro" id="IPR027179">
    <property type="entry name" value="CMC4"/>
</dbReference>
<dbReference type="GO" id="GO:0008198">
    <property type="term" value="F:ferrous iron binding"/>
    <property type="evidence" value="ECO:0007669"/>
    <property type="project" value="TreeGrafter"/>
</dbReference>
<keyword evidence="2" id="KW-1185">Reference proteome</keyword>
<dbReference type="Pfam" id="PF08991">
    <property type="entry name" value="CMC4"/>
    <property type="match status" value="1"/>
</dbReference>
<dbReference type="Pfam" id="PF01491">
    <property type="entry name" value="Frataxin_Cyay"/>
    <property type="match status" value="1"/>
</dbReference>
<dbReference type="PROSITE" id="PS01344">
    <property type="entry name" value="FRATAXIN_1"/>
    <property type="match status" value="1"/>
</dbReference>
<name>A0A8J5LXU3_9STRA</name>
<dbReference type="PROSITE" id="PS50810">
    <property type="entry name" value="FRATAXIN_2"/>
    <property type="match status" value="1"/>
</dbReference>
<dbReference type="NCBIfam" id="TIGR03421">
    <property type="entry name" value="FeS_CyaY"/>
    <property type="match status" value="1"/>
</dbReference>
<dbReference type="PROSITE" id="PS51808">
    <property type="entry name" value="CHCH"/>
    <property type="match status" value="1"/>
</dbReference>
<dbReference type="SMART" id="SM01219">
    <property type="entry name" value="Frataxin_Cyay"/>
    <property type="match status" value="1"/>
</dbReference>
<evidence type="ECO:0000313" key="2">
    <source>
        <dbReference type="Proteomes" id="UP000709295"/>
    </source>
</evidence>
<dbReference type="GO" id="GO:0016226">
    <property type="term" value="P:iron-sulfur cluster assembly"/>
    <property type="evidence" value="ECO:0007669"/>
    <property type="project" value="InterPro"/>
</dbReference>
<gene>
    <name evidence="1" type="ORF">JG688_00014009</name>
</gene>
<dbReference type="GO" id="GO:0051537">
    <property type="term" value="F:2 iron, 2 sulfur cluster binding"/>
    <property type="evidence" value="ECO:0007669"/>
    <property type="project" value="TreeGrafter"/>
</dbReference>
<dbReference type="GO" id="GO:0006879">
    <property type="term" value="P:intracellular iron ion homeostasis"/>
    <property type="evidence" value="ECO:0007669"/>
    <property type="project" value="InterPro"/>
</dbReference>
<dbReference type="PANTHER" id="PTHR16821">
    <property type="entry name" value="FRATAXIN"/>
    <property type="match status" value="1"/>
</dbReference>
<dbReference type="GO" id="GO:0008199">
    <property type="term" value="F:ferric iron binding"/>
    <property type="evidence" value="ECO:0007669"/>
    <property type="project" value="InterPro"/>
</dbReference>
<dbReference type="GO" id="GO:0005739">
    <property type="term" value="C:mitochondrion"/>
    <property type="evidence" value="ECO:0007669"/>
    <property type="project" value="InterPro"/>
</dbReference>
<organism evidence="1 2">
    <name type="scientific">Phytophthora aleatoria</name>
    <dbReference type="NCBI Taxonomy" id="2496075"/>
    <lineage>
        <taxon>Eukaryota</taxon>
        <taxon>Sar</taxon>
        <taxon>Stramenopiles</taxon>
        <taxon>Oomycota</taxon>
        <taxon>Peronosporomycetes</taxon>
        <taxon>Peronosporales</taxon>
        <taxon>Peronosporaceae</taxon>
        <taxon>Phytophthora</taxon>
    </lineage>
</organism>
<proteinExistence type="predicted"/>
<dbReference type="AlphaFoldDB" id="A0A8J5LXU3"/>
<evidence type="ECO:0000313" key="1">
    <source>
        <dbReference type="EMBL" id="KAG6950781.1"/>
    </source>
</evidence>
<protein>
    <recommendedName>
        <fullName evidence="3">Ferroxidase</fullName>
    </recommendedName>
</protein>
<dbReference type="InterPro" id="IPR002908">
    <property type="entry name" value="Frataxin/CyaY"/>
</dbReference>
<reference evidence="1" key="1">
    <citation type="submission" date="2021-01" db="EMBL/GenBank/DDBJ databases">
        <title>Phytophthora aleatoria, a newly-described species from Pinus radiata is distinct from Phytophthora cactorum isolates based on comparative genomics.</title>
        <authorList>
            <person name="Mcdougal R."/>
            <person name="Panda P."/>
            <person name="Williams N."/>
            <person name="Studholme D.J."/>
        </authorList>
    </citation>
    <scope>NUCLEOTIDE SEQUENCE</scope>
    <source>
        <strain evidence="1">NZFS 4037</strain>
    </source>
</reference>
<dbReference type="PANTHER" id="PTHR16821:SF2">
    <property type="entry name" value="FRATAXIN, MITOCHONDRIAL"/>
    <property type="match status" value="1"/>
</dbReference>
<comment type="caution">
    <text evidence="1">The sequence shown here is derived from an EMBL/GenBank/DDBJ whole genome shotgun (WGS) entry which is preliminary data.</text>
</comment>
<dbReference type="GO" id="GO:0004322">
    <property type="term" value="F:ferroxidase activity"/>
    <property type="evidence" value="ECO:0007669"/>
    <property type="project" value="InterPro"/>
</dbReference>
<evidence type="ECO:0008006" key="3">
    <source>
        <dbReference type="Google" id="ProtNLM"/>
    </source>
</evidence>
<dbReference type="GO" id="GO:0034986">
    <property type="term" value="F:iron chaperone activity"/>
    <property type="evidence" value="ECO:0007669"/>
    <property type="project" value="TreeGrafter"/>
</dbReference>
<sequence length="312" mass="36432">MADVLFTYELQRRLLHAGIDKYPVGGGAFRSCHTEIWNKYIRTKFARWPFVQWLAMWAVWLLPFLPQKIGTLKMATEKELCERVCKKQACAIQFCLQRRNYQESKCAEVIKRYYDCCAAAKEAEQKTPKYVFYFHHTIGQNYNIVSFDWLKMCGELSFHNRDQSHQNAPRRPLIAALRVPLRLHADPLQATHFSTDTPAPPPQMTENEFMELADATLHDIQSWLDGIEEMLEESDIMFSQGVLKIDLGEHGTWVINRQVPNRQIWWSSPVSGPRRYEYDAESGHWVNTRDKGELTELLRTEILDVTGIEIYT</sequence>
<dbReference type="EMBL" id="JAENGY010001264">
    <property type="protein sequence ID" value="KAG6950781.1"/>
    <property type="molecule type" value="Genomic_DNA"/>
</dbReference>
<dbReference type="Proteomes" id="UP000709295">
    <property type="component" value="Unassembled WGS sequence"/>
</dbReference>
<dbReference type="NCBIfam" id="TIGR03422">
    <property type="entry name" value="mito_frataxin"/>
    <property type="match status" value="1"/>
</dbReference>